<dbReference type="InterPro" id="IPR002314">
    <property type="entry name" value="aa-tRNA-synt_IIb"/>
</dbReference>
<evidence type="ECO:0000256" key="2">
    <source>
        <dbReference type="ARBA" id="ARBA00022598"/>
    </source>
</evidence>
<dbReference type="PRINTS" id="PR01043">
    <property type="entry name" value="TRNASYNTHGLY"/>
</dbReference>
<dbReference type="Gene3D" id="3.30.930.10">
    <property type="entry name" value="Bira Bifunctional Protein, Domain 2"/>
    <property type="match status" value="1"/>
</dbReference>
<keyword evidence="6" id="KW-0030">Aminoacyl-tRNA synthetase</keyword>
<dbReference type="FunFam" id="3.30.40.230:FF:000003">
    <property type="entry name" value="Glycine--tRNA ligase"/>
    <property type="match status" value="1"/>
</dbReference>
<proteinExistence type="predicted"/>
<evidence type="ECO:0000256" key="6">
    <source>
        <dbReference type="ARBA" id="ARBA00023146"/>
    </source>
</evidence>
<dbReference type="NCBIfam" id="NF003211">
    <property type="entry name" value="PRK04173.1"/>
    <property type="match status" value="1"/>
</dbReference>
<keyword evidence="2 8" id="KW-0436">Ligase</keyword>
<dbReference type="InterPro" id="IPR004154">
    <property type="entry name" value="Anticodon-bd"/>
</dbReference>
<sequence>ELKNNIKKYWWDSMVLLHENIVGLDSAIFMHPTIWKASGHVDAFNDPLIDNKDSKKRYRADVLIEEQLAKYDDKIEKEISKAAKKFGDNFNETLFRSTNVRIAEQQSKRDALHTRFAKALNNSNLEELRQIIIDEDIICPLSGTKNWTEIRQFNLMFATEIGSTAEGSMKIYLRPETAQGIFVNYLNVQKTGRMKIPFGIAQIGKAFRNEIVARQFIFRMREFEQMEMQFFVRPGSELEWFAKWKEIRLKWHKILGFGDSRYRYHDHDKLAHYANAATDIEFLMPFGFKEVEGIHSRTNFDLSQHEKYCGKSIKYFDPELGESYTPYVIETSIGVDRMFLSVMSASYQEEELENGENRIILKLPAALAPVKLAVMPLLKKDGLPEKAHEIIDDLKFWFNCQYDEKDSIGKRYRRQDAIGTPYCVTIDHQTLEDNCVTLRDRDTMKQKRIAIPELNNSIADKVSITSLLKSLK</sequence>
<dbReference type="GO" id="GO:0006426">
    <property type="term" value="P:glycyl-tRNA aminoacylation"/>
    <property type="evidence" value="ECO:0007669"/>
    <property type="project" value="TreeGrafter"/>
</dbReference>
<dbReference type="Pfam" id="PF00587">
    <property type="entry name" value="tRNA-synt_2b"/>
    <property type="match status" value="1"/>
</dbReference>
<dbReference type="PANTHER" id="PTHR10745:SF8">
    <property type="entry name" value="DNA POLYMERASE SUBUNIT GAMMA-2, MITOCHONDRIAL"/>
    <property type="match status" value="1"/>
</dbReference>
<keyword evidence="1" id="KW-0963">Cytoplasm</keyword>
<dbReference type="GO" id="GO:0044281">
    <property type="term" value="P:small molecule metabolic process"/>
    <property type="evidence" value="ECO:0007669"/>
    <property type="project" value="UniProtKB-ARBA"/>
</dbReference>
<dbReference type="EMBL" id="SNRY01004079">
    <property type="protein sequence ID" value="KAA6318799.1"/>
    <property type="molecule type" value="Genomic_DNA"/>
</dbReference>
<dbReference type="SUPFAM" id="SSF52954">
    <property type="entry name" value="Class II aaRS ABD-related"/>
    <property type="match status" value="1"/>
</dbReference>
<dbReference type="PROSITE" id="PS50862">
    <property type="entry name" value="AA_TRNA_LIGASE_II"/>
    <property type="match status" value="1"/>
</dbReference>
<evidence type="ECO:0000259" key="7">
    <source>
        <dbReference type="PROSITE" id="PS50862"/>
    </source>
</evidence>
<dbReference type="InterPro" id="IPR045864">
    <property type="entry name" value="aa-tRNA-synth_II/BPL/LPL"/>
</dbReference>
<dbReference type="Pfam" id="PF03129">
    <property type="entry name" value="HGTP_anticodon"/>
    <property type="match status" value="1"/>
</dbReference>
<keyword evidence="4" id="KW-0067">ATP-binding</keyword>
<dbReference type="InterPro" id="IPR027031">
    <property type="entry name" value="Gly-tRNA_synthase/POLG2"/>
</dbReference>
<dbReference type="GO" id="GO:0004820">
    <property type="term" value="F:glycine-tRNA ligase activity"/>
    <property type="evidence" value="ECO:0007669"/>
    <property type="project" value="UniProtKB-EC"/>
</dbReference>
<dbReference type="InterPro" id="IPR036621">
    <property type="entry name" value="Anticodon-bd_dom_sf"/>
</dbReference>
<evidence type="ECO:0000256" key="5">
    <source>
        <dbReference type="ARBA" id="ARBA00022917"/>
    </source>
</evidence>
<dbReference type="Gene3D" id="3.30.40.230">
    <property type="match status" value="1"/>
</dbReference>
<dbReference type="AlphaFoldDB" id="A0A5J4QCD1"/>
<feature type="domain" description="Aminoacyl-transfer RNA synthetases class-II family profile" evidence="7">
    <location>
        <begin position="115"/>
        <end position="376"/>
    </location>
</feature>
<dbReference type="InterPro" id="IPR006195">
    <property type="entry name" value="aa-tRNA-synth_II"/>
</dbReference>
<name>A0A5J4QCD1_9ZZZZ</name>
<evidence type="ECO:0000313" key="8">
    <source>
        <dbReference type="EMBL" id="KAA6318799.1"/>
    </source>
</evidence>
<feature type="non-terminal residue" evidence="8">
    <location>
        <position position="1"/>
    </location>
</feature>
<dbReference type="Gene3D" id="3.40.50.800">
    <property type="entry name" value="Anticodon-binding domain"/>
    <property type="match status" value="1"/>
</dbReference>
<dbReference type="GO" id="GO:0005737">
    <property type="term" value="C:cytoplasm"/>
    <property type="evidence" value="ECO:0007669"/>
    <property type="project" value="TreeGrafter"/>
</dbReference>
<dbReference type="SUPFAM" id="SSF55681">
    <property type="entry name" value="Class II aaRS and biotin synthetases"/>
    <property type="match status" value="1"/>
</dbReference>
<evidence type="ECO:0000256" key="4">
    <source>
        <dbReference type="ARBA" id="ARBA00022840"/>
    </source>
</evidence>
<organism evidence="8">
    <name type="scientific">termite gut metagenome</name>
    <dbReference type="NCBI Taxonomy" id="433724"/>
    <lineage>
        <taxon>unclassified sequences</taxon>
        <taxon>metagenomes</taxon>
        <taxon>organismal metagenomes</taxon>
    </lineage>
</organism>
<dbReference type="FunFam" id="3.40.50.800:FF:000002">
    <property type="entry name" value="Glycine--tRNA ligase"/>
    <property type="match status" value="1"/>
</dbReference>
<evidence type="ECO:0000256" key="3">
    <source>
        <dbReference type="ARBA" id="ARBA00022741"/>
    </source>
</evidence>
<dbReference type="CDD" id="cd00858">
    <property type="entry name" value="GlyRS_anticodon"/>
    <property type="match status" value="1"/>
</dbReference>
<dbReference type="EC" id="6.1.1.14" evidence="8"/>
<gene>
    <name evidence="8" type="ORF">EZS27_031234</name>
</gene>
<keyword evidence="3" id="KW-0547">Nucleotide-binding</keyword>
<dbReference type="GO" id="GO:0005524">
    <property type="term" value="F:ATP binding"/>
    <property type="evidence" value="ECO:0007669"/>
    <property type="project" value="UniProtKB-KW"/>
</dbReference>
<dbReference type="PANTHER" id="PTHR10745">
    <property type="entry name" value="GLYCYL-TRNA SYNTHETASE/DNA POLYMERASE SUBUNIT GAMMA-2"/>
    <property type="match status" value="1"/>
</dbReference>
<accession>A0A5J4QCD1</accession>
<reference evidence="8" key="1">
    <citation type="submission" date="2019-03" db="EMBL/GenBank/DDBJ databases">
        <title>Single cell metagenomics reveals metabolic interactions within the superorganism composed of flagellate Streblomastix strix and complex community of Bacteroidetes bacteria on its surface.</title>
        <authorList>
            <person name="Treitli S.C."/>
            <person name="Kolisko M."/>
            <person name="Husnik F."/>
            <person name="Keeling P."/>
            <person name="Hampl V."/>
        </authorList>
    </citation>
    <scope>NUCLEOTIDE SEQUENCE</scope>
    <source>
        <strain evidence="8">STM</strain>
    </source>
</reference>
<protein>
    <submittedName>
        <fullName evidence="8">Glycine--tRNA ligase</fullName>
        <ecNumber evidence="8">6.1.1.14</ecNumber>
    </submittedName>
</protein>
<keyword evidence="5" id="KW-0648">Protein biosynthesis</keyword>
<evidence type="ECO:0000256" key="1">
    <source>
        <dbReference type="ARBA" id="ARBA00022490"/>
    </source>
</evidence>
<comment type="caution">
    <text evidence="8">The sequence shown here is derived from an EMBL/GenBank/DDBJ whole genome shotgun (WGS) entry which is preliminary data.</text>
</comment>